<reference evidence="4" key="1">
    <citation type="submission" date="2021-03" db="EMBL/GenBank/DDBJ databases">
        <authorList>
            <person name="Bekaert M."/>
        </authorList>
    </citation>
    <scope>NUCLEOTIDE SEQUENCE</scope>
</reference>
<sequence length="349" mass="40328">MHRNSLKSGFSTLDGTYLQMRGTEYRMIHDKIYKMAALICGQKLTECFIKYAPSVFIRDNFIFDSVYKSNDDLIVLFKDQEEDYFERLLRDLRQDVITSTFQNKQLIFHLFRDKLISFFGKSDDAKTVLKKLHTEDCIQERNIYKQDHLFEVHLETTPLIESVISGYGDIVRFLLENIKCYANNTNIQGISKASENKHSNVPELLLGEYNVVSRCKTFGESLLDIACRGGHTDIITKYGNSSLSIACKRGYPEIVKMLLQYNADVSQCPKYGESPLYIACEMGYTVCLFQPLRNFYERGMLEQTRDQLETVQLLLAWNADVKMCNKTPLDIARKSQSVELVNLLRKISI</sequence>
<organism evidence="4 5">
    <name type="scientific">Mytilus edulis</name>
    <name type="common">Blue mussel</name>
    <dbReference type="NCBI Taxonomy" id="6550"/>
    <lineage>
        <taxon>Eukaryota</taxon>
        <taxon>Metazoa</taxon>
        <taxon>Spiralia</taxon>
        <taxon>Lophotrochozoa</taxon>
        <taxon>Mollusca</taxon>
        <taxon>Bivalvia</taxon>
        <taxon>Autobranchia</taxon>
        <taxon>Pteriomorphia</taxon>
        <taxon>Mytilida</taxon>
        <taxon>Mytiloidea</taxon>
        <taxon>Mytilidae</taxon>
        <taxon>Mytilinae</taxon>
        <taxon>Mytilus</taxon>
    </lineage>
</organism>
<dbReference type="PROSITE" id="PS50297">
    <property type="entry name" value="ANK_REP_REGION"/>
    <property type="match status" value="1"/>
</dbReference>
<keyword evidence="5" id="KW-1185">Reference proteome</keyword>
<dbReference type="OrthoDB" id="539213at2759"/>
<dbReference type="InterPro" id="IPR002110">
    <property type="entry name" value="Ankyrin_rpt"/>
</dbReference>
<dbReference type="PROSITE" id="PS50088">
    <property type="entry name" value="ANK_REPEAT"/>
    <property type="match status" value="1"/>
</dbReference>
<dbReference type="PANTHER" id="PTHR24180:SF45">
    <property type="entry name" value="POLY [ADP-RIBOSE] POLYMERASE TANKYRASE"/>
    <property type="match status" value="1"/>
</dbReference>
<evidence type="ECO:0000256" key="1">
    <source>
        <dbReference type="ARBA" id="ARBA00022737"/>
    </source>
</evidence>
<evidence type="ECO:0000256" key="2">
    <source>
        <dbReference type="ARBA" id="ARBA00023043"/>
    </source>
</evidence>
<dbReference type="InterPro" id="IPR036770">
    <property type="entry name" value="Ankyrin_rpt-contain_sf"/>
</dbReference>
<dbReference type="AlphaFoldDB" id="A0A8S3T226"/>
<dbReference type="SUPFAM" id="SSF48403">
    <property type="entry name" value="Ankyrin repeat"/>
    <property type="match status" value="1"/>
</dbReference>
<accession>A0A8S3T226</accession>
<protein>
    <submittedName>
        <fullName evidence="4">Uncharacterized protein</fullName>
    </submittedName>
</protein>
<comment type="caution">
    <text evidence="4">The sequence shown here is derived from an EMBL/GenBank/DDBJ whole genome shotgun (WGS) entry which is preliminary data.</text>
</comment>
<dbReference type="EMBL" id="CAJPWZ010001769">
    <property type="protein sequence ID" value="CAG2222932.1"/>
    <property type="molecule type" value="Genomic_DNA"/>
</dbReference>
<evidence type="ECO:0000313" key="4">
    <source>
        <dbReference type="EMBL" id="CAG2222932.1"/>
    </source>
</evidence>
<dbReference type="Pfam" id="PF12796">
    <property type="entry name" value="Ank_2"/>
    <property type="match status" value="1"/>
</dbReference>
<dbReference type="SMART" id="SM00248">
    <property type="entry name" value="ANK"/>
    <property type="match status" value="3"/>
</dbReference>
<feature type="repeat" description="ANK" evidence="3">
    <location>
        <begin position="238"/>
        <end position="270"/>
    </location>
</feature>
<proteinExistence type="predicted"/>
<dbReference type="Proteomes" id="UP000683360">
    <property type="component" value="Unassembled WGS sequence"/>
</dbReference>
<keyword evidence="2 3" id="KW-0040">ANK repeat</keyword>
<evidence type="ECO:0000256" key="3">
    <source>
        <dbReference type="PROSITE-ProRule" id="PRU00023"/>
    </source>
</evidence>
<keyword evidence="1" id="KW-0677">Repeat</keyword>
<dbReference type="PANTHER" id="PTHR24180">
    <property type="entry name" value="CYCLIN-DEPENDENT KINASE INHIBITOR 2C-RELATED"/>
    <property type="match status" value="1"/>
</dbReference>
<name>A0A8S3T226_MYTED</name>
<dbReference type="Gene3D" id="1.25.40.20">
    <property type="entry name" value="Ankyrin repeat-containing domain"/>
    <property type="match status" value="2"/>
</dbReference>
<evidence type="ECO:0000313" key="5">
    <source>
        <dbReference type="Proteomes" id="UP000683360"/>
    </source>
</evidence>
<dbReference type="InterPro" id="IPR051637">
    <property type="entry name" value="Ank_repeat_dom-contain_49"/>
</dbReference>
<gene>
    <name evidence="4" type="ORF">MEDL_36227</name>
</gene>